<sequence length="126" mass="14857">MPCVLVWISMKSLLGFFLLIKQWSKRKHNKLIIMQKLTTFSYYTLCLLCLSWEVGFGIKKATRVTNKKGFHTMRDMRCLCSGSEERSEYKTKKTGCKAMIQLLRSNNDGWYIPHSCTQLLRLLLYY</sequence>
<evidence type="ECO:0000313" key="4">
    <source>
        <dbReference type="Proteomes" id="UP000244336"/>
    </source>
</evidence>
<evidence type="ECO:0000259" key="2">
    <source>
        <dbReference type="Pfam" id="PF03101"/>
    </source>
</evidence>
<name>A0A2T7D5Z4_9POAL</name>
<evidence type="ECO:0000313" key="3">
    <source>
        <dbReference type="EMBL" id="PUZ50986.1"/>
    </source>
</evidence>
<dbReference type="Pfam" id="PF03101">
    <property type="entry name" value="FAR1"/>
    <property type="match status" value="1"/>
</dbReference>
<dbReference type="Gramene" id="PUZ50986">
    <property type="protein sequence ID" value="PUZ50986"/>
    <property type="gene ID" value="GQ55_6G124500"/>
</dbReference>
<organism evidence="3 4">
    <name type="scientific">Panicum hallii var. hallii</name>
    <dbReference type="NCBI Taxonomy" id="1504633"/>
    <lineage>
        <taxon>Eukaryota</taxon>
        <taxon>Viridiplantae</taxon>
        <taxon>Streptophyta</taxon>
        <taxon>Embryophyta</taxon>
        <taxon>Tracheophyta</taxon>
        <taxon>Spermatophyta</taxon>
        <taxon>Magnoliopsida</taxon>
        <taxon>Liliopsida</taxon>
        <taxon>Poales</taxon>
        <taxon>Poaceae</taxon>
        <taxon>PACMAD clade</taxon>
        <taxon>Panicoideae</taxon>
        <taxon>Panicodae</taxon>
        <taxon>Paniceae</taxon>
        <taxon>Panicinae</taxon>
        <taxon>Panicum</taxon>
        <taxon>Panicum sect. Panicum</taxon>
    </lineage>
</organism>
<keyword evidence="1" id="KW-0472">Membrane</keyword>
<protein>
    <recommendedName>
        <fullName evidence="2">FAR1 domain-containing protein</fullName>
    </recommendedName>
</protein>
<keyword evidence="1" id="KW-1133">Transmembrane helix</keyword>
<dbReference type="PANTHER" id="PTHR47482:SF5">
    <property type="entry name" value="FAR1 DOMAIN-CONTAINING PROTEIN"/>
    <property type="match status" value="1"/>
</dbReference>
<keyword evidence="4" id="KW-1185">Reference proteome</keyword>
<dbReference type="InterPro" id="IPR004330">
    <property type="entry name" value="FAR1_DNA_bnd_dom"/>
</dbReference>
<keyword evidence="1" id="KW-0812">Transmembrane</keyword>
<dbReference type="PANTHER" id="PTHR47482">
    <property type="entry name" value="OS11G0632001 PROTEIN"/>
    <property type="match status" value="1"/>
</dbReference>
<reference evidence="3 4" key="1">
    <citation type="submission" date="2018-04" db="EMBL/GenBank/DDBJ databases">
        <title>WGS assembly of Panicum hallii var. hallii HAL2.</title>
        <authorList>
            <person name="Lovell J."/>
            <person name="Jenkins J."/>
            <person name="Lowry D."/>
            <person name="Mamidi S."/>
            <person name="Sreedasyam A."/>
            <person name="Weng X."/>
            <person name="Barry K."/>
            <person name="Bonette J."/>
            <person name="Campitelli B."/>
            <person name="Daum C."/>
            <person name="Gordon S."/>
            <person name="Gould B."/>
            <person name="Lipzen A."/>
            <person name="MacQueen A."/>
            <person name="Palacio-Mejia J."/>
            <person name="Plott C."/>
            <person name="Shakirov E."/>
            <person name="Shu S."/>
            <person name="Yoshinaga Y."/>
            <person name="Zane M."/>
            <person name="Rokhsar D."/>
            <person name="Grimwood J."/>
            <person name="Schmutz J."/>
            <person name="Juenger T."/>
        </authorList>
    </citation>
    <scope>NUCLEOTIDE SEQUENCE [LARGE SCALE GENOMIC DNA]</scope>
    <source>
        <strain evidence="4">cv. HAL2</strain>
    </source>
</reference>
<accession>A0A2T7D5Z4</accession>
<dbReference type="AlphaFoldDB" id="A0A2T7D5Z4"/>
<feature type="domain" description="FAR1" evidence="2">
    <location>
        <begin position="52"/>
        <end position="112"/>
    </location>
</feature>
<evidence type="ECO:0000256" key="1">
    <source>
        <dbReference type="SAM" id="Phobius"/>
    </source>
</evidence>
<dbReference type="Proteomes" id="UP000244336">
    <property type="component" value="Chromosome 6"/>
</dbReference>
<dbReference type="OrthoDB" id="681107at2759"/>
<gene>
    <name evidence="3" type="ORF">GQ55_6G124500</name>
</gene>
<proteinExistence type="predicted"/>
<feature type="transmembrane region" description="Helical" evidence="1">
    <location>
        <begin position="40"/>
        <end position="58"/>
    </location>
</feature>
<dbReference type="EMBL" id="CM009754">
    <property type="protein sequence ID" value="PUZ50986.1"/>
    <property type="molecule type" value="Genomic_DNA"/>
</dbReference>